<name>X1GRJ7_9ZZZZ</name>
<dbReference type="Pfam" id="PF00037">
    <property type="entry name" value="Fer4"/>
    <property type="match status" value="2"/>
</dbReference>
<sequence length="216" mass="23088">MMKEVVVLSGKGGTGKTSIAASFAALAQSKVLVDCDVDAADLHLLLEPQIKEENEFWSGQVASIDKERCTECGLCQEVCRFGAIKDYVVDEISCEGCELCSQICPVDAITMRPCMAGHWFISDTRYGALVHARLGIAEENSGKLVTLVRNNARLIAKKGELDYIISDGPPGIGCPVIASLSGANLALLVTEPTLSGIHDLERVIGVCRHFGIPALI</sequence>
<feature type="domain" description="4Fe-4S ferredoxin-type" evidence="1">
    <location>
        <begin position="85"/>
        <end position="114"/>
    </location>
</feature>
<organism evidence="2">
    <name type="scientific">marine sediment metagenome</name>
    <dbReference type="NCBI Taxonomy" id="412755"/>
    <lineage>
        <taxon>unclassified sequences</taxon>
        <taxon>metagenomes</taxon>
        <taxon>ecological metagenomes</taxon>
    </lineage>
</organism>
<comment type="caution">
    <text evidence="2">The sequence shown here is derived from an EMBL/GenBank/DDBJ whole genome shotgun (WGS) entry which is preliminary data.</text>
</comment>
<protein>
    <recommendedName>
        <fullName evidence="1">4Fe-4S ferredoxin-type domain-containing protein</fullName>
    </recommendedName>
</protein>
<proteinExistence type="predicted"/>
<dbReference type="PROSITE" id="PS00198">
    <property type="entry name" value="4FE4S_FER_1"/>
    <property type="match status" value="1"/>
</dbReference>
<dbReference type="InterPro" id="IPR002586">
    <property type="entry name" value="CobQ/CobB/MinD/ParA_Nub-bd_dom"/>
</dbReference>
<dbReference type="PANTHER" id="PTHR43534">
    <property type="entry name" value="MIND SUPERFAMILY P-LOOP ATPASE CONTAINING AN INSERTED FERREDOXIN DOMAIN"/>
    <property type="match status" value="1"/>
</dbReference>
<dbReference type="PANTHER" id="PTHR43534:SF1">
    <property type="entry name" value="4FE-4S CLUSTER CONTAINING PARA FAMILY ATPASE PROTEIN"/>
    <property type="match status" value="1"/>
</dbReference>
<dbReference type="Gene3D" id="3.30.70.20">
    <property type="match status" value="1"/>
</dbReference>
<dbReference type="Pfam" id="PF01656">
    <property type="entry name" value="CbiA"/>
    <property type="match status" value="1"/>
</dbReference>
<dbReference type="EMBL" id="BARU01021373">
    <property type="protein sequence ID" value="GAH59822.1"/>
    <property type="molecule type" value="Genomic_DNA"/>
</dbReference>
<dbReference type="AlphaFoldDB" id="X1GRJ7"/>
<feature type="non-terminal residue" evidence="2">
    <location>
        <position position="216"/>
    </location>
</feature>
<dbReference type="InterPro" id="IPR017896">
    <property type="entry name" value="4Fe4S_Fe-S-bd"/>
</dbReference>
<reference evidence="2" key="1">
    <citation type="journal article" date="2014" name="Front. Microbiol.">
        <title>High frequency of phylogenetically diverse reductive dehalogenase-homologous genes in deep subseafloor sedimentary metagenomes.</title>
        <authorList>
            <person name="Kawai M."/>
            <person name="Futagami T."/>
            <person name="Toyoda A."/>
            <person name="Takaki Y."/>
            <person name="Nishi S."/>
            <person name="Hori S."/>
            <person name="Arai W."/>
            <person name="Tsubouchi T."/>
            <person name="Morono Y."/>
            <person name="Uchiyama I."/>
            <person name="Ito T."/>
            <person name="Fujiyama A."/>
            <person name="Inagaki F."/>
            <person name="Takami H."/>
        </authorList>
    </citation>
    <scope>NUCLEOTIDE SEQUENCE</scope>
    <source>
        <strain evidence="2">Expedition CK06-06</strain>
    </source>
</reference>
<dbReference type="InterPro" id="IPR017900">
    <property type="entry name" value="4Fe4S_Fe_S_CS"/>
</dbReference>
<dbReference type="InterPro" id="IPR027417">
    <property type="entry name" value="P-loop_NTPase"/>
</dbReference>
<feature type="domain" description="4Fe-4S ferredoxin-type" evidence="1">
    <location>
        <begin position="60"/>
        <end position="84"/>
    </location>
</feature>
<dbReference type="CDD" id="cd03110">
    <property type="entry name" value="SIMIBI_bact_arch"/>
    <property type="match status" value="1"/>
</dbReference>
<dbReference type="SUPFAM" id="SSF52540">
    <property type="entry name" value="P-loop containing nucleoside triphosphate hydrolases"/>
    <property type="match status" value="1"/>
</dbReference>
<gene>
    <name evidence="2" type="ORF">S03H2_34988</name>
</gene>
<dbReference type="PROSITE" id="PS51379">
    <property type="entry name" value="4FE4S_FER_2"/>
    <property type="match status" value="2"/>
</dbReference>
<evidence type="ECO:0000259" key="1">
    <source>
        <dbReference type="PROSITE" id="PS51379"/>
    </source>
</evidence>
<accession>X1GRJ7</accession>
<dbReference type="Gene3D" id="3.40.50.300">
    <property type="entry name" value="P-loop containing nucleotide triphosphate hydrolases"/>
    <property type="match status" value="1"/>
</dbReference>
<evidence type="ECO:0000313" key="2">
    <source>
        <dbReference type="EMBL" id="GAH59822.1"/>
    </source>
</evidence>